<dbReference type="InterPro" id="IPR015966">
    <property type="entry name" value="tRNA_lig_kin_fungi"/>
</dbReference>
<organism evidence="3 4">
    <name type="scientific">Dimargaris verticillata</name>
    <dbReference type="NCBI Taxonomy" id="2761393"/>
    <lineage>
        <taxon>Eukaryota</taxon>
        <taxon>Fungi</taxon>
        <taxon>Fungi incertae sedis</taxon>
        <taxon>Zoopagomycota</taxon>
        <taxon>Kickxellomycotina</taxon>
        <taxon>Dimargaritomycetes</taxon>
        <taxon>Dimargaritales</taxon>
        <taxon>Dimargaritaceae</taxon>
        <taxon>Dimargaris</taxon>
    </lineage>
</organism>
<dbReference type="EMBL" id="JANBQB010001558">
    <property type="protein sequence ID" value="KAJ1970968.1"/>
    <property type="molecule type" value="Genomic_DNA"/>
</dbReference>
<dbReference type="AlphaFoldDB" id="A0A9W8B2Q3"/>
<dbReference type="OrthoDB" id="276239at2759"/>
<dbReference type="Pfam" id="PF08303">
    <property type="entry name" value="tRNA_lig_kinase"/>
    <property type="match status" value="1"/>
</dbReference>
<feature type="domain" description="tRNA ligase kinase" evidence="1">
    <location>
        <begin position="418"/>
        <end position="565"/>
    </location>
</feature>
<comment type="caution">
    <text evidence="3">The sequence shown here is derived from an EMBL/GenBank/DDBJ whole genome shotgun (WGS) entry which is preliminary data.</text>
</comment>
<sequence>MATPAFPRFSRERDQAAAHALVEELMSLIPKPRGRNRGIRRTTFQVDIDGNALEHPISSWHFTEFLYKKSPCPFPTLARGLFTRSMTAAADTSPRYDIVARGYDKFFNVGEVPKTQDAWLRANTCGPYELTVKENGCLILVAALTPSRVLVTSKHSLGIPNAEGQDANGQPTHAQVGRQWLFRHLQTARKTENDLAAFLHRHNVTAVFELCDDEFEEHILAYQGSRRGLYLHGVNRNTPELHTWPSALVTYAAEAFGFHRTGFYTCDTYDKAAAFADRIRQDQALEGRAVEGFVVRCLLTNHEQRSGSGPHSYQDDHSQVHMYKVKYDDPYLLYREWRELTKRIICQRPFRTQHKLSEHYAKWVRSYLAKDPSLAPAFQRNQGIIEARNQFLRYWENQGHSLAQDLHEASASAQRKTVLVPIATIGCGKTTLANALVHLYGFGHVQNDNINVRRNGAQAFHTQVLNALVSHNVVIADRNNHLAQHRQGLTTDVSEQFLNCRFIALYWNVDQLDSEKVFRQMAVRVRQRGENHQSLTPSRTQNFEHVIWSFIRSFQPPDPDATADHLLED</sequence>
<evidence type="ECO:0000259" key="2">
    <source>
        <dbReference type="Pfam" id="PF09511"/>
    </source>
</evidence>
<feature type="non-terminal residue" evidence="3">
    <location>
        <position position="569"/>
    </location>
</feature>
<dbReference type="InterPro" id="IPR027417">
    <property type="entry name" value="P-loop_NTPase"/>
</dbReference>
<dbReference type="SUPFAM" id="SSF52540">
    <property type="entry name" value="P-loop containing nucleoside triphosphate hydrolases"/>
    <property type="match status" value="1"/>
</dbReference>
<proteinExistence type="predicted"/>
<reference evidence="3" key="1">
    <citation type="submission" date="2022-07" db="EMBL/GenBank/DDBJ databases">
        <title>Phylogenomic reconstructions and comparative analyses of Kickxellomycotina fungi.</title>
        <authorList>
            <person name="Reynolds N.K."/>
            <person name="Stajich J.E."/>
            <person name="Barry K."/>
            <person name="Grigoriev I.V."/>
            <person name="Crous P."/>
            <person name="Smith M.E."/>
        </authorList>
    </citation>
    <scope>NUCLEOTIDE SEQUENCE</scope>
    <source>
        <strain evidence="3">RSA 567</strain>
    </source>
</reference>
<evidence type="ECO:0000259" key="1">
    <source>
        <dbReference type="Pfam" id="PF08303"/>
    </source>
</evidence>
<gene>
    <name evidence="3" type="primary">trl1</name>
    <name evidence="3" type="ORF">H4R34_005891</name>
</gene>
<dbReference type="PANTHER" id="PTHR32004:SF1">
    <property type="entry name" value="TRNA LIGASE"/>
    <property type="match status" value="1"/>
</dbReference>
<dbReference type="GO" id="GO:0005524">
    <property type="term" value="F:ATP binding"/>
    <property type="evidence" value="ECO:0007669"/>
    <property type="project" value="InterPro"/>
</dbReference>
<evidence type="ECO:0000313" key="3">
    <source>
        <dbReference type="EMBL" id="KAJ1970968.1"/>
    </source>
</evidence>
<dbReference type="PANTHER" id="PTHR32004">
    <property type="entry name" value="TRNA LIGASE"/>
    <property type="match status" value="1"/>
</dbReference>
<dbReference type="EC" id="6.5.1.3" evidence="3"/>
<dbReference type="GO" id="GO:0006388">
    <property type="term" value="P:tRNA splicing, via endonucleolytic cleavage and ligation"/>
    <property type="evidence" value="ECO:0007669"/>
    <property type="project" value="InterPro"/>
</dbReference>
<dbReference type="Proteomes" id="UP001151582">
    <property type="component" value="Unassembled WGS sequence"/>
</dbReference>
<keyword evidence="3" id="KW-0436">Ligase</keyword>
<dbReference type="GO" id="GO:0005634">
    <property type="term" value="C:nucleus"/>
    <property type="evidence" value="ECO:0007669"/>
    <property type="project" value="TreeGrafter"/>
</dbReference>
<feature type="domain" description="T4 RNA ligase 1-like N-terminal" evidence="2">
    <location>
        <begin position="78"/>
        <end position="332"/>
    </location>
</feature>
<keyword evidence="4" id="KW-1185">Reference proteome</keyword>
<dbReference type="GO" id="GO:0003972">
    <property type="term" value="F:RNA ligase (ATP) activity"/>
    <property type="evidence" value="ECO:0007669"/>
    <property type="project" value="UniProtKB-EC"/>
</dbReference>
<dbReference type="Pfam" id="PF09511">
    <property type="entry name" value="RNA_lig_T4_1"/>
    <property type="match status" value="1"/>
</dbReference>
<dbReference type="InterPro" id="IPR019039">
    <property type="entry name" value="T4-Rnl1-like_N"/>
</dbReference>
<evidence type="ECO:0000313" key="4">
    <source>
        <dbReference type="Proteomes" id="UP001151582"/>
    </source>
</evidence>
<name>A0A9W8B2Q3_9FUNG</name>
<accession>A0A9W8B2Q3</accession>
<protein>
    <submittedName>
        <fullName evidence="3">Trna ligase</fullName>
        <ecNumber evidence="3">6.5.1.3</ecNumber>
    </submittedName>
</protein>
<dbReference type="Gene3D" id="3.40.50.300">
    <property type="entry name" value="P-loop containing nucleotide triphosphate hydrolases"/>
    <property type="match status" value="1"/>
</dbReference>